<feature type="chain" id="PRO_5046797459" evidence="1">
    <location>
        <begin position="25"/>
        <end position="204"/>
    </location>
</feature>
<keyword evidence="1" id="KW-0732">Signal</keyword>
<keyword evidence="4" id="KW-1185">Reference proteome</keyword>
<dbReference type="SUPFAM" id="SSF52833">
    <property type="entry name" value="Thioredoxin-like"/>
    <property type="match status" value="1"/>
</dbReference>
<comment type="caution">
    <text evidence="3">The sequence shown here is derived from an EMBL/GenBank/DDBJ whole genome shotgun (WGS) entry which is preliminary data.</text>
</comment>
<proteinExistence type="predicted"/>
<name>A0ABX4HYK8_9GAMM</name>
<feature type="signal peptide" evidence="1">
    <location>
        <begin position="1"/>
        <end position="24"/>
    </location>
</feature>
<dbReference type="RefSeq" id="WP_067085754.1">
    <property type="nucleotide sequence ID" value="NZ_LRFG02000005.1"/>
</dbReference>
<gene>
    <name evidence="3" type="ORF">AWR36_013195</name>
</gene>
<evidence type="ECO:0000313" key="4">
    <source>
        <dbReference type="Proteomes" id="UP000218427"/>
    </source>
</evidence>
<reference evidence="3" key="1">
    <citation type="submission" date="2017-08" db="EMBL/GenBank/DDBJ databases">
        <title>Microbulbifer marisrubri sp. nov., a halophilic alphaproteobacterium isolated from marine sediment of the Yellow Sea, China.</title>
        <authorList>
            <person name="Zhang G."/>
            <person name="Xiong Q."/>
        </authorList>
    </citation>
    <scope>NUCLEOTIDE SEQUENCE [LARGE SCALE GENOMIC DNA]</scope>
    <source>
        <strain evidence="3">WRN-8</strain>
    </source>
</reference>
<sequence length="204" mass="21750">MKIKHSLSRWVASLLIAAPMVAFAAAVPGEKAPAFSEVDAAGKTHSLDDYAGKWLVIEWFNKDCPYVKKHYGSGNMQSLQEKYTGEGIEWLTVISSAKGKQGYLEPAEAMDVAKNHNLNASAPFLLDADGSMGRAFGAKTTPHMFIINPEGKVVYAGAIDDNDSANPAVIPKSTNYVATALDASMSGEAIPVASSRAYGCSVKY</sequence>
<organism evidence="3 4">
    <name type="scientific">Microbulbifer flavimaris</name>
    <dbReference type="NCBI Taxonomy" id="1781068"/>
    <lineage>
        <taxon>Bacteria</taxon>
        <taxon>Pseudomonadati</taxon>
        <taxon>Pseudomonadota</taxon>
        <taxon>Gammaproteobacteria</taxon>
        <taxon>Cellvibrionales</taxon>
        <taxon>Microbulbiferaceae</taxon>
        <taxon>Microbulbifer</taxon>
    </lineage>
</organism>
<dbReference type="Proteomes" id="UP000218427">
    <property type="component" value="Unassembled WGS sequence"/>
</dbReference>
<dbReference type="InterPro" id="IPR013766">
    <property type="entry name" value="Thioredoxin_domain"/>
</dbReference>
<accession>A0ABX4HYK8</accession>
<dbReference type="Pfam" id="PF00578">
    <property type="entry name" value="AhpC-TSA"/>
    <property type="match status" value="1"/>
</dbReference>
<dbReference type="InterPro" id="IPR000866">
    <property type="entry name" value="AhpC/TSA"/>
</dbReference>
<dbReference type="PANTHER" id="PTHR43640:SF1">
    <property type="entry name" value="THIOREDOXIN-DEPENDENT PEROXIREDOXIN"/>
    <property type="match status" value="1"/>
</dbReference>
<dbReference type="CDD" id="cd02969">
    <property type="entry name" value="PRX_like1"/>
    <property type="match status" value="1"/>
</dbReference>
<evidence type="ECO:0000259" key="2">
    <source>
        <dbReference type="PROSITE" id="PS51352"/>
    </source>
</evidence>
<evidence type="ECO:0000313" key="3">
    <source>
        <dbReference type="EMBL" id="PCO04414.1"/>
    </source>
</evidence>
<dbReference type="Gene3D" id="3.40.30.10">
    <property type="entry name" value="Glutaredoxin"/>
    <property type="match status" value="1"/>
</dbReference>
<dbReference type="EMBL" id="LRFG02000005">
    <property type="protein sequence ID" value="PCO04414.1"/>
    <property type="molecule type" value="Genomic_DNA"/>
</dbReference>
<dbReference type="InterPro" id="IPR047262">
    <property type="entry name" value="PRX-like1"/>
</dbReference>
<evidence type="ECO:0000256" key="1">
    <source>
        <dbReference type="SAM" id="SignalP"/>
    </source>
</evidence>
<dbReference type="PANTHER" id="PTHR43640">
    <property type="entry name" value="OS07G0260300 PROTEIN"/>
    <property type="match status" value="1"/>
</dbReference>
<feature type="domain" description="Thioredoxin" evidence="2">
    <location>
        <begin position="26"/>
        <end position="182"/>
    </location>
</feature>
<dbReference type="InterPro" id="IPR036249">
    <property type="entry name" value="Thioredoxin-like_sf"/>
</dbReference>
<dbReference type="PROSITE" id="PS51352">
    <property type="entry name" value="THIOREDOXIN_2"/>
    <property type="match status" value="1"/>
</dbReference>
<protein>
    <submittedName>
        <fullName evidence="3">Thioredoxin family protein</fullName>
    </submittedName>
</protein>